<dbReference type="SUPFAM" id="SSF56281">
    <property type="entry name" value="Metallo-hydrolase/oxidoreductase"/>
    <property type="match status" value="1"/>
</dbReference>
<evidence type="ECO:0000259" key="1">
    <source>
        <dbReference type="SMART" id="SM00849"/>
    </source>
</evidence>
<organism evidence="2 3">
    <name type="scientific">Motilibacter deserti</name>
    <dbReference type="NCBI Taxonomy" id="2714956"/>
    <lineage>
        <taxon>Bacteria</taxon>
        <taxon>Bacillati</taxon>
        <taxon>Actinomycetota</taxon>
        <taxon>Actinomycetes</taxon>
        <taxon>Motilibacterales</taxon>
        <taxon>Motilibacteraceae</taxon>
        <taxon>Motilibacter</taxon>
    </lineage>
</organism>
<dbReference type="Pfam" id="PF00753">
    <property type="entry name" value="Lactamase_B"/>
    <property type="match status" value="1"/>
</dbReference>
<reference evidence="2 3" key="1">
    <citation type="submission" date="2020-03" db="EMBL/GenBank/DDBJ databases">
        <title>Two novel Motilibacter sp.</title>
        <authorList>
            <person name="Liu S."/>
        </authorList>
    </citation>
    <scope>NUCLEOTIDE SEQUENCE [LARGE SCALE GENOMIC DNA]</scope>
    <source>
        <strain evidence="2 3">E257</strain>
    </source>
</reference>
<proteinExistence type="predicted"/>
<dbReference type="Gene3D" id="3.60.15.10">
    <property type="entry name" value="Ribonuclease Z/Hydroxyacylglutathione hydrolase-like"/>
    <property type="match status" value="1"/>
</dbReference>
<keyword evidence="3" id="KW-1185">Reference proteome</keyword>
<dbReference type="RefSeq" id="WP_166279314.1">
    <property type="nucleotide sequence ID" value="NZ_JAANNP010000002.1"/>
</dbReference>
<feature type="domain" description="Metallo-beta-lactamase" evidence="1">
    <location>
        <begin position="20"/>
        <end position="209"/>
    </location>
</feature>
<dbReference type="InterPro" id="IPR001279">
    <property type="entry name" value="Metallo-B-lactamas"/>
</dbReference>
<dbReference type="InterPro" id="IPR036866">
    <property type="entry name" value="RibonucZ/Hydroxyglut_hydro"/>
</dbReference>
<evidence type="ECO:0000313" key="3">
    <source>
        <dbReference type="Proteomes" id="UP000800981"/>
    </source>
</evidence>
<dbReference type="InterPro" id="IPR050855">
    <property type="entry name" value="NDM-1-like"/>
</dbReference>
<sequence length="277" mass="30092">MAGWEEIGEDLFRRRYDPLDVSVCVVRSADGLLVVDTRSSHREADEVRRDLRELSDAPVRWVVNTHAHYDHSFGNACFAPAAPVYGHRLVPAHLEAYEVPMLARWVAEGKEPREEWAEVVITPPTELVDDRAVLDVGGRRVELLHFGRGHTDNDLVVHVPHAGAWLVGDLVEESGPPMYGTGSFPLDWPATLGRLRGRVPAAAVLVPGHGTVVDPAYAAAQQEQLGQVAGLIRELHSAGVAEADAVAAGAGRWPWGPEVVGPAVRDGYAQLRANRCA</sequence>
<dbReference type="EMBL" id="JAANNP010000002">
    <property type="protein sequence ID" value="NHC13222.1"/>
    <property type="molecule type" value="Genomic_DNA"/>
</dbReference>
<dbReference type="SMART" id="SM00849">
    <property type="entry name" value="Lactamase_B"/>
    <property type="match status" value="1"/>
</dbReference>
<dbReference type="CDD" id="cd16282">
    <property type="entry name" value="metallo-hydrolase-like_MBL-fold"/>
    <property type="match status" value="1"/>
</dbReference>
<gene>
    <name evidence="2" type="ORF">G9H71_05430</name>
</gene>
<protein>
    <submittedName>
        <fullName evidence="2">MBL fold metallo-hydrolase</fullName>
    </submittedName>
</protein>
<dbReference type="Proteomes" id="UP000800981">
    <property type="component" value="Unassembled WGS sequence"/>
</dbReference>
<dbReference type="PANTHER" id="PTHR42951:SF4">
    <property type="entry name" value="ACYL-COENZYME A THIOESTERASE MBLAC2"/>
    <property type="match status" value="1"/>
</dbReference>
<name>A0ABX0GR60_9ACTN</name>
<dbReference type="PANTHER" id="PTHR42951">
    <property type="entry name" value="METALLO-BETA-LACTAMASE DOMAIN-CONTAINING"/>
    <property type="match status" value="1"/>
</dbReference>
<comment type="caution">
    <text evidence="2">The sequence shown here is derived from an EMBL/GenBank/DDBJ whole genome shotgun (WGS) entry which is preliminary data.</text>
</comment>
<accession>A0ABX0GR60</accession>
<evidence type="ECO:0000313" key="2">
    <source>
        <dbReference type="EMBL" id="NHC13222.1"/>
    </source>
</evidence>